<proteinExistence type="predicted"/>
<organism evidence="1 2">
    <name type="scientific">Roseateles paludis</name>
    <dbReference type="NCBI Taxonomy" id="3145238"/>
    <lineage>
        <taxon>Bacteria</taxon>
        <taxon>Pseudomonadati</taxon>
        <taxon>Pseudomonadota</taxon>
        <taxon>Betaproteobacteria</taxon>
        <taxon>Burkholderiales</taxon>
        <taxon>Sphaerotilaceae</taxon>
        <taxon>Roseateles</taxon>
    </lineage>
</organism>
<evidence type="ECO:0000313" key="2">
    <source>
        <dbReference type="Proteomes" id="UP001495147"/>
    </source>
</evidence>
<dbReference type="PANTHER" id="PTHR43861">
    <property type="entry name" value="TRANS-ACONITATE 2-METHYLTRANSFERASE-RELATED"/>
    <property type="match status" value="1"/>
</dbReference>
<dbReference type="EMBL" id="JBDPZD010000005">
    <property type="protein sequence ID" value="MEO3693131.1"/>
    <property type="molecule type" value="Genomic_DNA"/>
</dbReference>
<dbReference type="Proteomes" id="UP001495147">
    <property type="component" value="Unassembled WGS sequence"/>
</dbReference>
<evidence type="ECO:0000313" key="1">
    <source>
        <dbReference type="EMBL" id="MEO3693131.1"/>
    </source>
</evidence>
<dbReference type="GO" id="GO:0032259">
    <property type="term" value="P:methylation"/>
    <property type="evidence" value="ECO:0007669"/>
    <property type="project" value="UniProtKB-KW"/>
</dbReference>
<keyword evidence="1" id="KW-0808">Transferase</keyword>
<comment type="caution">
    <text evidence="1">The sequence shown here is derived from an EMBL/GenBank/DDBJ whole genome shotgun (WGS) entry which is preliminary data.</text>
</comment>
<sequence>MNQNAQLDAIARDSIYGLGCNAAMIRYSWSIARRYLPAGRLLEMGPAEGVMTPLIAKDYAELHLLEGSEVYCQGLRQAFPKAQVHHSMFEDFKPAQPFNAIVLGHVLEHVTDPVGVLSLVRQWLAPGGRIFAAVPNARSVHRQAAVIMGLLPQEDAMSELDHRHGHQRVFNPESFRACFTQSKLAIEVFGGYWLKPVSNAQIDRDWTPEMLDSFMRLGERYPDIAAEIYVVASLA</sequence>
<dbReference type="Pfam" id="PF13489">
    <property type="entry name" value="Methyltransf_23"/>
    <property type="match status" value="1"/>
</dbReference>
<dbReference type="GO" id="GO:0008168">
    <property type="term" value="F:methyltransferase activity"/>
    <property type="evidence" value="ECO:0007669"/>
    <property type="project" value="UniProtKB-KW"/>
</dbReference>
<accession>A0ABV0G5X0</accession>
<dbReference type="InterPro" id="IPR029063">
    <property type="entry name" value="SAM-dependent_MTases_sf"/>
</dbReference>
<keyword evidence="1" id="KW-0489">Methyltransferase</keyword>
<keyword evidence="2" id="KW-1185">Reference proteome</keyword>
<protein>
    <submittedName>
        <fullName evidence="1">Class I SAM-dependent methyltransferase</fullName>
        <ecNumber evidence="1">2.1.1.-</ecNumber>
    </submittedName>
</protein>
<name>A0ABV0G5X0_9BURK</name>
<dbReference type="Gene3D" id="3.40.50.150">
    <property type="entry name" value="Vaccinia Virus protein VP39"/>
    <property type="match status" value="1"/>
</dbReference>
<dbReference type="CDD" id="cd02440">
    <property type="entry name" value="AdoMet_MTases"/>
    <property type="match status" value="1"/>
</dbReference>
<dbReference type="SUPFAM" id="SSF53335">
    <property type="entry name" value="S-adenosyl-L-methionine-dependent methyltransferases"/>
    <property type="match status" value="1"/>
</dbReference>
<dbReference type="EC" id="2.1.1.-" evidence="1"/>
<dbReference type="RefSeq" id="WP_347705943.1">
    <property type="nucleotide sequence ID" value="NZ_JBDPZD010000005.1"/>
</dbReference>
<gene>
    <name evidence="1" type="ORF">ABDJ85_16795</name>
</gene>
<reference evidence="1 2" key="1">
    <citation type="submission" date="2024-05" db="EMBL/GenBank/DDBJ databases">
        <title>Roseateles sp. DJS-2-20 16S ribosomal RNA gene Genome sequencing and assembly.</title>
        <authorList>
            <person name="Woo H."/>
        </authorList>
    </citation>
    <scope>NUCLEOTIDE SEQUENCE [LARGE SCALE GENOMIC DNA]</scope>
    <source>
        <strain evidence="1 2">DJS-2-20</strain>
    </source>
</reference>